<dbReference type="Gene3D" id="1.20.58.2150">
    <property type="match status" value="1"/>
</dbReference>
<accession>A0ABV8VYA3</accession>
<dbReference type="SUPFAM" id="SSF55545">
    <property type="entry name" value="beta-N-acetylhexosaminidase-like domain"/>
    <property type="match status" value="1"/>
</dbReference>
<dbReference type="InterPro" id="IPR042301">
    <property type="entry name" value="GH115_sf"/>
</dbReference>
<dbReference type="Proteomes" id="UP001595880">
    <property type="component" value="Unassembled WGS sequence"/>
</dbReference>
<dbReference type="PANTHER" id="PTHR37842:SF2">
    <property type="entry name" value="GYLCOSYL HYDROLASE 115 C-TERMINAL DOMAIN-CONTAINING PROTEIN"/>
    <property type="match status" value="1"/>
</dbReference>
<dbReference type="Gene3D" id="3.30.379.10">
    <property type="entry name" value="Chitobiase/beta-hexosaminidase domain 2-like"/>
    <property type="match status" value="1"/>
</dbReference>
<dbReference type="Pfam" id="PF15979">
    <property type="entry name" value="Glyco_hydro_115"/>
    <property type="match status" value="1"/>
</dbReference>
<comment type="caution">
    <text evidence="3">The sequence shown here is derived from an EMBL/GenBank/DDBJ whole genome shotgun (WGS) entry which is preliminary data.</text>
</comment>
<dbReference type="RefSeq" id="WP_390198725.1">
    <property type="nucleotide sequence ID" value="NZ_JBHSDV010000002.1"/>
</dbReference>
<keyword evidence="1 3" id="KW-0378">Hydrolase</keyword>
<reference evidence="4" key="1">
    <citation type="journal article" date="2019" name="Int. J. Syst. Evol. Microbiol.">
        <title>The Global Catalogue of Microorganisms (GCM) 10K type strain sequencing project: providing services to taxonomists for standard genome sequencing and annotation.</title>
        <authorList>
            <consortium name="The Broad Institute Genomics Platform"/>
            <consortium name="The Broad Institute Genome Sequencing Center for Infectious Disease"/>
            <person name="Wu L."/>
            <person name="Ma J."/>
        </authorList>
    </citation>
    <scope>NUCLEOTIDE SEQUENCE [LARGE SCALE GENOMIC DNA]</scope>
    <source>
        <strain evidence="4">KACC 14058</strain>
    </source>
</reference>
<evidence type="ECO:0000313" key="3">
    <source>
        <dbReference type="EMBL" id="MFC4388015.1"/>
    </source>
</evidence>
<dbReference type="Gene3D" id="2.60.120.1620">
    <property type="match status" value="1"/>
</dbReference>
<name>A0ABV8VYA3_9BACI</name>
<dbReference type="PANTHER" id="PTHR37842">
    <property type="match status" value="1"/>
</dbReference>
<feature type="domain" description="Gylcosyl hydrolase 115 C-terminal" evidence="2">
    <location>
        <begin position="776"/>
        <end position="952"/>
    </location>
</feature>
<protein>
    <submittedName>
        <fullName evidence="3">Glycosyl hydrolase 115 family protein</fullName>
    </submittedName>
</protein>
<dbReference type="Pfam" id="PF17829">
    <property type="entry name" value="GH115_C"/>
    <property type="match status" value="1"/>
</dbReference>
<gene>
    <name evidence="3" type="ORF">ACFOZ1_09370</name>
</gene>
<keyword evidence="4" id="KW-1185">Reference proteome</keyword>
<evidence type="ECO:0000313" key="4">
    <source>
        <dbReference type="Proteomes" id="UP001595880"/>
    </source>
</evidence>
<sequence length="960" mass="110152">MFNLTSKDHQALFYVEKEAYSGVRKIAQKVMADIALIFDNKPTETSDKSELASTAIIYGTIQHSPILDQLEKNKQIDLTKVRGKREVFLIQTVKEPIPGVENALVIAGSDKRGTIYGLFHLSELLGVSPLVNWSNVKPEKKTQFTLEEAFQYVSKEPSVRFRGFFINDEWPAFGNWAMERFGGFNAEMYAHVFELLLRLKGNYLWPAMWSARFNDEGPGLQSVELADELGVVIGASHHEPCLRYGEEYKYLRGKDSIYGDAWNFITNRQGITKFWEDGLKRCGQFENVITIGMRGEQDTSIMGKDATLQDNIDLLRDVIETQHQLIEEHVDANLKEVPRMLALYKEVEPFYYGDENAKGLIETDLLDDVILMLCDDNHGNLRTLPTEEMRKHKGGYGMYYHFDYHGGPISYEWVNSSYLPKIWEQMSMAYDYGVRDLWVVNVGDIATQEFPLSYFLDLAYDFDKWGTNAINQTDVYTRQWIRKQFTGKFTEDQLEKAVELINGYTKIAHRRRPEHVNAHVYHPVHNEEADDLLAMIDDLLEIAEDLYQKVDASDFSAFFSLLYYPAVANLNVHKLWLWTTKNHDAAEKGKLAANSYAEKIKECLDRDKTLVEEYHTIDDGKWYGMGLSEHIGFVNWNEDECQYPIAMHVFPKNKERLLVEITGTGEQSEGSLWHTHHLHLKDFLQYDKASASFTISTLSDRETSFTITCEEDWLHLSTLEGILDAKNHTVRIEVTVDREKILEETEGNIYVKTPTGMCTIHVPVRPMYLDKLPDYTFVDTLGYISIEAEHFVSNKASVANSGEHHQFEVIHGYGKTLSAIKAFPTTATYLKPSDAPYVDYSFVVSKAGDYTVQLYMQPSNPVAYDTTIYCHLQLNDAQPEKVLLLPKHYRVDDKDWAVGVLNHIRIKEVQVACRKGQNTLRIYAGSPGFVLEKIVLYPLGKEPLQSYLGPKETYYTGKVY</sequence>
<organism evidence="3 4">
    <name type="scientific">Gracilibacillus marinus</name>
    <dbReference type="NCBI Taxonomy" id="630535"/>
    <lineage>
        <taxon>Bacteria</taxon>
        <taxon>Bacillati</taxon>
        <taxon>Bacillota</taxon>
        <taxon>Bacilli</taxon>
        <taxon>Bacillales</taxon>
        <taxon>Bacillaceae</taxon>
        <taxon>Gracilibacillus</taxon>
    </lineage>
</organism>
<evidence type="ECO:0000256" key="1">
    <source>
        <dbReference type="ARBA" id="ARBA00022801"/>
    </source>
</evidence>
<dbReference type="GO" id="GO:0016787">
    <property type="term" value="F:hydrolase activity"/>
    <property type="evidence" value="ECO:0007669"/>
    <property type="project" value="UniProtKB-KW"/>
</dbReference>
<dbReference type="InterPro" id="IPR031924">
    <property type="entry name" value="GH115"/>
</dbReference>
<dbReference type="InterPro" id="IPR029018">
    <property type="entry name" value="Hex-like_dom2"/>
</dbReference>
<evidence type="ECO:0000259" key="2">
    <source>
        <dbReference type="Pfam" id="PF17829"/>
    </source>
</evidence>
<dbReference type="Gene3D" id="3.20.20.520">
    <property type="entry name" value="Glycosyl hydrolase family 115"/>
    <property type="match status" value="1"/>
</dbReference>
<dbReference type="InterPro" id="IPR041437">
    <property type="entry name" value="GH115_C"/>
</dbReference>
<dbReference type="EMBL" id="JBHSDV010000002">
    <property type="protein sequence ID" value="MFC4388015.1"/>
    <property type="molecule type" value="Genomic_DNA"/>
</dbReference>
<proteinExistence type="predicted"/>